<accession>A0A822YDU2</accession>
<evidence type="ECO:0000256" key="1">
    <source>
        <dbReference type="SAM" id="MobiDB-lite"/>
    </source>
</evidence>
<feature type="region of interest" description="Disordered" evidence="1">
    <location>
        <begin position="1"/>
        <end position="24"/>
    </location>
</feature>
<protein>
    <submittedName>
        <fullName evidence="2">Uncharacterized protein</fullName>
    </submittedName>
</protein>
<feature type="compositionally biased region" description="Basic and acidic residues" evidence="1">
    <location>
        <begin position="1"/>
        <end position="10"/>
    </location>
</feature>
<reference evidence="2 3" key="1">
    <citation type="journal article" date="2020" name="Mol. Biol. Evol.">
        <title>Distinct Expression and Methylation Patterns for Genes with Different Fates following a Single Whole-Genome Duplication in Flowering Plants.</title>
        <authorList>
            <person name="Shi T."/>
            <person name="Rahmani R.S."/>
            <person name="Gugger P.F."/>
            <person name="Wang M."/>
            <person name="Li H."/>
            <person name="Zhang Y."/>
            <person name="Li Z."/>
            <person name="Wang Q."/>
            <person name="Van de Peer Y."/>
            <person name="Marchal K."/>
            <person name="Chen J."/>
        </authorList>
    </citation>
    <scope>NUCLEOTIDE SEQUENCE [LARGE SCALE GENOMIC DNA]</scope>
    <source>
        <tissue evidence="2">Leaf</tissue>
    </source>
</reference>
<evidence type="ECO:0000313" key="3">
    <source>
        <dbReference type="Proteomes" id="UP000607653"/>
    </source>
</evidence>
<gene>
    <name evidence="2" type="ORF">HUJ06_030694</name>
</gene>
<proteinExistence type="predicted"/>
<evidence type="ECO:0000313" key="2">
    <source>
        <dbReference type="EMBL" id="DAD29226.1"/>
    </source>
</evidence>
<dbReference type="AlphaFoldDB" id="A0A822YDU2"/>
<dbReference type="EMBL" id="DUZY01000002">
    <property type="protein sequence ID" value="DAD29226.1"/>
    <property type="molecule type" value="Genomic_DNA"/>
</dbReference>
<dbReference type="Proteomes" id="UP000607653">
    <property type="component" value="Unassembled WGS sequence"/>
</dbReference>
<name>A0A822YDU2_NELNU</name>
<organism evidence="2 3">
    <name type="scientific">Nelumbo nucifera</name>
    <name type="common">Sacred lotus</name>
    <dbReference type="NCBI Taxonomy" id="4432"/>
    <lineage>
        <taxon>Eukaryota</taxon>
        <taxon>Viridiplantae</taxon>
        <taxon>Streptophyta</taxon>
        <taxon>Embryophyta</taxon>
        <taxon>Tracheophyta</taxon>
        <taxon>Spermatophyta</taxon>
        <taxon>Magnoliopsida</taxon>
        <taxon>Proteales</taxon>
        <taxon>Nelumbonaceae</taxon>
        <taxon>Nelumbo</taxon>
    </lineage>
</organism>
<comment type="caution">
    <text evidence="2">The sequence shown here is derived from an EMBL/GenBank/DDBJ whole genome shotgun (WGS) entry which is preliminary data.</text>
</comment>
<keyword evidence="3" id="KW-1185">Reference proteome</keyword>
<sequence length="130" mass="14462">MNIHGKDRARIKQPAVPSVSTSKPNNEYVSPAGLQQRFRRWCCVGDREMVAAFVAETHHLFAATLAGIRCLPESIGKILFIFPDLATPEQRHRQSSPVWPLFLSFPFFSSSSFHLSSSSPLSFSPTSVLT</sequence>